<keyword evidence="3" id="KW-0436">Ligase</keyword>
<gene>
    <name evidence="3" type="ORF">QLQ83_07110</name>
</gene>
<dbReference type="NCBIfam" id="TIGR02777">
    <property type="entry name" value="LigD_PE_dom"/>
    <property type="match status" value="1"/>
</dbReference>
<accession>A0ABT6UZ53</accession>
<evidence type="ECO:0000313" key="3">
    <source>
        <dbReference type="EMBL" id="MDI5890855.1"/>
    </source>
</evidence>
<reference evidence="3 4" key="1">
    <citation type="submission" date="2023-04" db="EMBL/GenBank/DDBJ databases">
        <title>Halomonas strains isolated from rhizosphere soil.</title>
        <authorList>
            <person name="Xu L."/>
            <person name="Sun J.-Q."/>
        </authorList>
    </citation>
    <scope>NUCLEOTIDE SEQUENCE [LARGE SCALE GENOMIC DNA]</scope>
    <source>
        <strain evidence="3 4">LR5S20</strain>
    </source>
</reference>
<feature type="domain" description="DNA ligase D 3'-phosphoesterase" evidence="2">
    <location>
        <begin position="75"/>
        <end position="185"/>
    </location>
</feature>
<evidence type="ECO:0000259" key="2">
    <source>
        <dbReference type="Pfam" id="PF13298"/>
    </source>
</evidence>
<comment type="caution">
    <text evidence="3">The sequence shown here is derived from an EMBL/GenBank/DDBJ whole genome shotgun (WGS) entry which is preliminary data.</text>
</comment>
<name>A0ABT6UZ53_9GAMM</name>
<dbReference type="PANTHER" id="PTHR39465">
    <property type="entry name" value="DNA LIGASE D, 3'-PHOSPHOESTERASE DOMAIN"/>
    <property type="match status" value="1"/>
</dbReference>
<dbReference type="InterPro" id="IPR014144">
    <property type="entry name" value="LigD_PE_domain"/>
</dbReference>
<keyword evidence="4" id="KW-1185">Reference proteome</keyword>
<evidence type="ECO:0000313" key="4">
    <source>
        <dbReference type="Proteomes" id="UP001225957"/>
    </source>
</evidence>
<feature type="region of interest" description="Disordered" evidence="1">
    <location>
        <begin position="201"/>
        <end position="236"/>
    </location>
</feature>
<dbReference type="GO" id="GO:0016874">
    <property type="term" value="F:ligase activity"/>
    <property type="evidence" value="ECO:0007669"/>
    <property type="project" value="UniProtKB-KW"/>
</dbReference>
<dbReference type="Pfam" id="PF13298">
    <property type="entry name" value="LigD_N"/>
    <property type="match status" value="1"/>
</dbReference>
<evidence type="ECO:0000256" key="1">
    <source>
        <dbReference type="SAM" id="MobiDB-lite"/>
    </source>
</evidence>
<protein>
    <submittedName>
        <fullName evidence="3">DNA polymerase ligase N-terminal domain-containing protein</fullName>
    </submittedName>
</protein>
<sequence>MAQPTSPTLGDWLCQSLRFKRLQAAAYVRNRATSADSGNANAQLEEYNDIRDFRKRPAPTGEEDNVGRKRIFVIHKHDASQLHYDFRLRIGDVLASWAVPKGLSTEANDKRLAIRVEDHPLDYADFEGVIPEGEYGAGTVMVWDQGTYAPILDEDEKSMEDAREGGSLKFELHGKKLKGGFAMARTGKRDGKEQWVIFKLDDEHADARRKPTSTEPNSVKTGRSLEEIEAEEGKDA</sequence>
<feature type="compositionally biased region" description="Basic and acidic residues" evidence="1">
    <location>
        <begin position="223"/>
        <end position="236"/>
    </location>
</feature>
<dbReference type="EMBL" id="JASCQP010000021">
    <property type="protein sequence ID" value="MDI5890855.1"/>
    <property type="molecule type" value="Genomic_DNA"/>
</dbReference>
<organism evidence="3 4">
    <name type="scientific">Halomonas rhizosphaerae</name>
    <dbReference type="NCBI Taxonomy" id="3043296"/>
    <lineage>
        <taxon>Bacteria</taxon>
        <taxon>Pseudomonadati</taxon>
        <taxon>Pseudomonadota</taxon>
        <taxon>Gammaproteobacteria</taxon>
        <taxon>Oceanospirillales</taxon>
        <taxon>Halomonadaceae</taxon>
        <taxon>Halomonas</taxon>
    </lineage>
</organism>
<dbReference type="Proteomes" id="UP001225957">
    <property type="component" value="Unassembled WGS sequence"/>
</dbReference>
<dbReference type="PANTHER" id="PTHR39465:SF1">
    <property type="entry name" value="DNA LIGASE D 3'-PHOSPHOESTERASE DOMAIN-CONTAINING PROTEIN"/>
    <property type="match status" value="1"/>
</dbReference>
<proteinExistence type="predicted"/>